<evidence type="ECO:0000313" key="5">
    <source>
        <dbReference type="Proteomes" id="UP000275394"/>
    </source>
</evidence>
<comment type="caution">
    <text evidence="4">The sequence shown here is derived from an EMBL/GenBank/DDBJ whole genome shotgun (WGS) entry which is preliminary data.</text>
</comment>
<dbReference type="AlphaFoldDB" id="A0A3N2DPN3"/>
<evidence type="ECO:0000256" key="1">
    <source>
        <dbReference type="ARBA" id="ARBA00022729"/>
    </source>
</evidence>
<dbReference type="Proteomes" id="UP000275394">
    <property type="component" value="Unassembled WGS sequence"/>
</dbReference>
<dbReference type="OrthoDB" id="1149075at2"/>
<sequence>MSVLKTALIVSGTTLLFAAGTNAAENKSGYYAGFGLSSFDMKQDILPSWWEGALDQDLKDQYTVNNFNTTSDGRGFVFNGGYRFNNYIAFNLDVAHKRMDSTADLYRPETNEHYRGSFDVDTIYITPGVHLLYPVSQNIDVYAKLGVSIILSEWDADSNISGPNYDYTEIITETEHEGGSDWQIAPTFGIGAEWKFGQNWAAHAEYSYTESTVELFEEDDGTSKVDFEDNTFVIGLRYHF</sequence>
<feature type="chain" id="PRO_5017945391" evidence="2">
    <location>
        <begin position="24"/>
        <end position="240"/>
    </location>
</feature>
<feature type="signal peptide" evidence="2">
    <location>
        <begin position="1"/>
        <end position="23"/>
    </location>
</feature>
<keyword evidence="5" id="KW-1185">Reference proteome</keyword>
<reference evidence="4 5" key="1">
    <citation type="submission" date="2018-11" db="EMBL/GenBank/DDBJ databases">
        <title>Genomic Encyclopedia of Type Strains, Phase IV (KMG-IV): sequencing the most valuable type-strain genomes for metagenomic binning, comparative biology and taxonomic classification.</title>
        <authorList>
            <person name="Goeker M."/>
        </authorList>
    </citation>
    <scope>NUCLEOTIDE SEQUENCE [LARGE SCALE GENOMIC DNA]</scope>
    <source>
        <strain evidence="4 5">DSM 100316</strain>
    </source>
</reference>
<evidence type="ECO:0000259" key="3">
    <source>
        <dbReference type="Pfam" id="PF13505"/>
    </source>
</evidence>
<dbReference type="EMBL" id="RKHR01000004">
    <property type="protein sequence ID" value="ROS01756.1"/>
    <property type="molecule type" value="Genomic_DNA"/>
</dbReference>
<evidence type="ECO:0000313" key="4">
    <source>
        <dbReference type="EMBL" id="ROS01756.1"/>
    </source>
</evidence>
<gene>
    <name evidence="4" type="ORF">EDC56_2201</name>
</gene>
<proteinExistence type="predicted"/>
<evidence type="ECO:0000256" key="2">
    <source>
        <dbReference type="SAM" id="SignalP"/>
    </source>
</evidence>
<protein>
    <submittedName>
        <fullName evidence="4">Opacity protein-like surface antigen</fullName>
    </submittedName>
</protein>
<dbReference type="Gene3D" id="2.40.160.20">
    <property type="match status" value="1"/>
</dbReference>
<dbReference type="RefSeq" id="WP_123712511.1">
    <property type="nucleotide sequence ID" value="NZ_RKHR01000004.1"/>
</dbReference>
<dbReference type="Pfam" id="PF13505">
    <property type="entry name" value="OMP_b-brl"/>
    <property type="match status" value="1"/>
</dbReference>
<keyword evidence="1 2" id="KW-0732">Signal</keyword>
<dbReference type="SUPFAM" id="SSF56925">
    <property type="entry name" value="OMPA-like"/>
    <property type="match status" value="1"/>
</dbReference>
<organism evidence="4 5">
    <name type="scientific">Sinobacterium caligoides</name>
    <dbReference type="NCBI Taxonomy" id="933926"/>
    <lineage>
        <taxon>Bacteria</taxon>
        <taxon>Pseudomonadati</taxon>
        <taxon>Pseudomonadota</taxon>
        <taxon>Gammaproteobacteria</taxon>
        <taxon>Cellvibrionales</taxon>
        <taxon>Spongiibacteraceae</taxon>
        <taxon>Sinobacterium</taxon>
    </lineage>
</organism>
<dbReference type="InterPro" id="IPR011250">
    <property type="entry name" value="OMP/PagP_B-barrel"/>
</dbReference>
<dbReference type="InterPro" id="IPR027385">
    <property type="entry name" value="Beta-barrel_OMP"/>
</dbReference>
<accession>A0A3N2DPN3</accession>
<name>A0A3N2DPN3_9GAMM</name>
<feature type="domain" description="Outer membrane protein beta-barrel" evidence="3">
    <location>
        <begin position="14"/>
        <end position="240"/>
    </location>
</feature>